<keyword evidence="3" id="KW-1185">Reference proteome</keyword>
<feature type="region of interest" description="Disordered" evidence="1">
    <location>
        <begin position="1"/>
        <end position="20"/>
    </location>
</feature>
<organism evidence="2 3">
    <name type="scientific">Crucibulum laeve</name>
    <dbReference type="NCBI Taxonomy" id="68775"/>
    <lineage>
        <taxon>Eukaryota</taxon>
        <taxon>Fungi</taxon>
        <taxon>Dikarya</taxon>
        <taxon>Basidiomycota</taxon>
        <taxon>Agaricomycotina</taxon>
        <taxon>Agaricomycetes</taxon>
        <taxon>Agaricomycetidae</taxon>
        <taxon>Agaricales</taxon>
        <taxon>Agaricineae</taxon>
        <taxon>Nidulariaceae</taxon>
        <taxon>Crucibulum</taxon>
    </lineage>
</organism>
<gene>
    <name evidence="2" type="ORF">BDQ12DRAFT_690930</name>
</gene>
<reference evidence="2 3" key="1">
    <citation type="journal article" date="2019" name="Nat. Ecol. Evol.">
        <title>Megaphylogeny resolves global patterns of mushroom evolution.</title>
        <authorList>
            <person name="Varga T."/>
            <person name="Krizsan K."/>
            <person name="Foldi C."/>
            <person name="Dima B."/>
            <person name="Sanchez-Garcia M."/>
            <person name="Sanchez-Ramirez S."/>
            <person name="Szollosi G.J."/>
            <person name="Szarkandi J.G."/>
            <person name="Papp V."/>
            <person name="Albert L."/>
            <person name="Andreopoulos W."/>
            <person name="Angelini C."/>
            <person name="Antonin V."/>
            <person name="Barry K.W."/>
            <person name="Bougher N.L."/>
            <person name="Buchanan P."/>
            <person name="Buyck B."/>
            <person name="Bense V."/>
            <person name="Catcheside P."/>
            <person name="Chovatia M."/>
            <person name="Cooper J."/>
            <person name="Damon W."/>
            <person name="Desjardin D."/>
            <person name="Finy P."/>
            <person name="Geml J."/>
            <person name="Haridas S."/>
            <person name="Hughes K."/>
            <person name="Justo A."/>
            <person name="Karasinski D."/>
            <person name="Kautmanova I."/>
            <person name="Kiss B."/>
            <person name="Kocsube S."/>
            <person name="Kotiranta H."/>
            <person name="LaButti K.M."/>
            <person name="Lechner B.E."/>
            <person name="Liimatainen K."/>
            <person name="Lipzen A."/>
            <person name="Lukacs Z."/>
            <person name="Mihaltcheva S."/>
            <person name="Morgado L.N."/>
            <person name="Niskanen T."/>
            <person name="Noordeloos M.E."/>
            <person name="Ohm R.A."/>
            <person name="Ortiz-Santana B."/>
            <person name="Ovrebo C."/>
            <person name="Racz N."/>
            <person name="Riley R."/>
            <person name="Savchenko A."/>
            <person name="Shiryaev A."/>
            <person name="Soop K."/>
            <person name="Spirin V."/>
            <person name="Szebenyi C."/>
            <person name="Tomsovsky M."/>
            <person name="Tulloss R.E."/>
            <person name="Uehling J."/>
            <person name="Grigoriev I.V."/>
            <person name="Vagvolgyi C."/>
            <person name="Papp T."/>
            <person name="Martin F.M."/>
            <person name="Miettinen O."/>
            <person name="Hibbett D.S."/>
            <person name="Nagy L.G."/>
        </authorList>
    </citation>
    <scope>NUCLEOTIDE SEQUENCE [LARGE SCALE GENOMIC DNA]</scope>
    <source>
        <strain evidence="2 3">CBS 166.37</strain>
    </source>
</reference>
<proteinExistence type="predicted"/>
<evidence type="ECO:0000256" key="1">
    <source>
        <dbReference type="SAM" id="MobiDB-lite"/>
    </source>
</evidence>
<dbReference type="EMBL" id="ML213645">
    <property type="protein sequence ID" value="TFK33603.1"/>
    <property type="molecule type" value="Genomic_DNA"/>
</dbReference>
<dbReference type="AlphaFoldDB" id="A0A5C3LMU5"/>
<name>A0A5C3LMU5_9AGAR</name>
<protein>
    <submittedName>
        <fullName evidence="2">Uncharacterized protein</fullName>
    </submittedName>
</protein>
<sequence>MRRRGGSTSKKGSKLVRKPPSKLRTLERLYTNDSATRPIWTGWVCFTCCSDLAEGLLQFLRSGYLAIIVTLLMALTTP</sequence>
<accession>A0A5C3LMU5</accession>
<evidence type="ECO:0000313" key="3">
    <source>
        <dbReference type="Proteomes" id="UP000308652"/>
    </source>
</evidence>
<dbReference type="Proteomes" id="UP000308652">
    <property type="component" value="Unassembled WGS sequence"/>
</dbReference>
<evidence type="ECO:0000313" key="2">
    <source>
        <dbReference type="EMBL" id="TFK33603.1"/>
    </source>
</evidence>